<keyword evidence="9" id="KW-1185">Reference proteome</keyword>
<dbReference type="EC" id="2.7.13.3" evidence="2"/>
<dbReference type="Pfam" id="PF00512">
    <property type="entry name" value="HisKA"/>
    <property type="match status" value="1"/>
</dbReference>
<dbReference type="PANTHER" id="PTHR43711">
    <property type="entry name" value="TWO-COMPONENT HISTIDINE KINASE"/>
    <property type="match status" value="1"/>
</dbReference>
<dbReference type="InterPro" id="IPR029016">
    <property type="entry name" value="GAF-like_dom_sf"/>
</dbReference>
<sequence>MADEIERAVSAIAGIGAMPTLLNVVCRTTGMGFAAVARVTETRWVACAVQDGIAFDLQPGGELKVDTTLCHTVRNLLAPVVINHVAEDALYRDHRTPALYGFQSYISMPIILADGSFFGTLCAIDPDPHKLDSPETIGMFKLFAELIAFHLDAHAKVASVEAKLLAEHETALLREQFIAVLGHDLRNPLQSLSSGMSRMLRYPAQSTVIIGHMRRSVARMGALIDNVLDFSRGRLGGGLTLTRNANAPLEPTLRQVIAELQSNWEDREILVEIALAGPVNCDHARVAQLLSNLLANALVHGAPEAPIRVSATTQGNMLELSVASGGDPIPPAVLERLFQPFFRGGSSQNGLGLGLFIASEIARAHGGVIEVASDPAETRFTFRMPLDG</sequence>
<dbReference type="InterPro" id="IPR003594">
    <property type="entry name" value="HATPase_dom"/>
</dbReference>
<evidence type="ECO:0000256" key="4">
    <source>
        <dbReference type="ARBA" id="ARBA00022679"/>
    </source>
</evidence>
<protein>
    <recommendedName>
        <fullName evidence="2">histidine kinase</fullName>
        <ecNumber evidence="2">2.7.13.3</ecNumber>
    </recommendedName>
</protein>
<dbReference type="SUPFAM" id="SSF47384">
    <property type="entry name" value="Homodimeric domain of signal transducing histidine kinase"/>
    <property type="match status" value="1"/>
</dbReference>
<dbReference type="InterPro" id="IPR036097">
    <property type="entry name" value="HisK_dim/P_sf"/>
</dbReference>
<evidence type="ECO:0000256" key="5">
    <source>
        <dbReference type="ARBA" id="ARBA00022777"/>
    </source>
</evidence>
<dbReference type="InterPro" id="IPR004358">
    <property type="entry name" value="Sig_transdc_His_kin-like_C"/>
</dbReference>
<dbReference type="SUPFAM" id="SSF55781">
    <property type="entry name" value="GAF domain-like"/>
    <property type="match status" value="1"/>
</dbReference>
<dbReference type="AlphaFoldDB" id="A0A2W7IQ39"/>
<dbReference type="SMART" id="SM00387">
    <property type="entry name" value="HATPase_c"/>
    <property type="match status" value="1"/>
</dbReference>
<dbReference type="InterPro" id="IPR005467">
    <property type="entry name" value="His_kinase_dom"/>
</dbReference>
<dbReference type="GO" id="GO:0000155">
    <property type="term" value="F:phosphorelay sensor kinase activity"/>
    <property type="evidence" value="ECO:0007669"/>
    <property type="project" value="InterPro"/>
</dbReference>
<evidence type="ECO:0000256" key="2">
    <source>
        <dbReference type="ARBA" id="ARBA00012438"/>
    </source>
</evidence>
<evidence type="ECO:0000256" key="1">
    <source>
        <dbReference type="ARBA" id="ARBA00000085"/>
    </source>
</evidence>
<dbReference type="InterPro" id="IPR003018">
    <property type="entry name" value="GAF"/>
</dbReference>
<evidence type="ECO:0000256" key="3">
    <source>
        <dbReference type="ARBA" id="ARBA00022553"/>
    </source>
</evidence>
<dbReference type="Pfam" id="PF02518">
    <property type="entry name" value="HATPase_c"/>
    <property type="match status" value="1"/>
</dbReference>
<evidence type="ECO:0000259" key="7">
    <source>
        <dbReference type="PROSITE" id="PS50109"/>
    </source>
</evidence>
<organism evidence="8 9">
    <name type="scientific">Humitalea rosea</name>
    <dbReference type="NCBI Taxonomy" id="990373"/>
    <lineage>
        <taxon>Bacteria</taxon>
        <taxon>Pseudomonadati</taxon>
        <taxon>Pseudomonadota</taxon>
        <taxon>Alphaproteobacteria</taxon>
        <taxon>Acetobacterales</taxon>
        <taxon>Roseomonadaceae</taxon>
        <taxon>Humitalea</taxon>
    </lineage>
</organism>
<dbReference type="PRINTS" id="PR00344">
    <property type="entry name" value="BCTRLSENSOR"/>
</dbReference>
<dbReference type="InterPro" id="IPR050736">
    <property type="entry name" value="Sensor_HK_Regulatory"/>
</dbReference>
<evidence type="ECO:0000313" key="8">
    <source>
        <dbReference type="EMBL" id="PZW47998.1"/>
    </source>
</evidence>
<comment type="caution">
    <text evidence="8">The sequence shown here is derived from an EMBL/GenBank/DDBJ whole genome shotgun (WGS) entry which is preliminary data.</text>
</comment>
<dbReference type="OrthoDB" id="9795133at2"/>
<reference evidence="8 9" key="1">
    <citation type="submission" date="2018-06" db="EMBL/GenBank/DDBJ databases">
        <title>Genomic Encyclopedia of Archaeal and Bacterial Type Strains, Phase II (KMG-II): from individual species to whole genera.</title>
        <authorList>
            <person name="Goeker M."/>
        </authorList>
    </citation>
    <scope>NUCLEOTIDE SEQUENCE [LARGE SCALE GENOMIC DNA]</scope>
    <source>
        <strain evidence="8 9">DSM 24525</strain>
    </source>
</reference>
<dbReference type="EMBL" id="QKYU01000006">
    <property type="protein sequence ID" value="PZW47998.1"/>
    <property type="molecule type" value="Genomic_DNA"/>
</dbReference>
<accession>A0A2W7IQ39</accession>
<dbReference type="Gene3D" id="3.30.450.40">
    <property type="match status" value="1"/>
</dbReference>
<dbReference type="Pfam" id="PF01590">
    <property type="entry name" value="GAF"/>
    <property type="match status" value="1"/>
</dbReference>
<dbReference type="Proteomes" id="UP000249688">
    <property type="component" value="Unassembled WGS sequence"/>
</dbReference>
<dbReference type="Gene3D" id="1.10.287.130">
    <property type="match status" value="1"/>
</dbReference>
<keyword evidence="5" id="KW-0418">Kinase</keyword>
<keyword evidence="6" id="KW-0902">Two-component regulatory system</keyword>
<dbReference type="PROSITE" id="PS50109">
    <property type="entry name" value="HIS_KIN"/>
    <property type="match status" value="1"/>
</dbReference>
<dbReference type="CDD" id="cd00082">
    <property type="entry name" value="HisKA"/>
    <property type="match status" value="1"/>
</dbReference>
<dbReference type="SMART" id="SM00065">
    <property type="entry name" value="GAF"/>
    <property type="match status" value="1"/>
</dbReference>
<dbReference type="Gene3D" id="3.30.565.10">
    <property type="entry name" value="Histidine kinase-like ATPase, C-terminal domain"/>
    <property type="match status" value="1"/>
</dbReference>
<dbReference type="PANTHER" id="PTHR43711:SF1">
    <property type="entry name" value="HISTIDINE KINASE 1"/>
    <property type="match status" value="1"/>
</dbReference>
<dbReference type="CDD" id="cd00075">
    <property type="entry name" value="HATPase"/>
    <property type="match status" value="1"/>
</dbReference>
<feature type="domain" description="Histidine kinase" evidence="7">
    <location>
        <begin position="180"/>
        <end position="388"/>
    </location>
</feature>
<dbReference type="InterPro" id="IPR003661">
    <property type="entry name" value="HisK_dim/P_dom"/>
</dbReference>
<keyword evidence="3" id="KW-0597">Phosphoprotein</keyword>
<name>A0A2W7IQ39_9PROT</name>
<proteinExistence type="predicted"/>
<dbReference type="InterPro" id="IPR036890">
    <property type="entry name" value="HATPase_C_sf"/>
</dbReference>
<dbReference type="SUPFAM" id="SSF55874">
    <property type="entry name" value="ATPase domain of HSP90 chaperone/DNA topoisomerase II/histidine kinase"/>
    <property type="match status" value="1"/>
</dbReference>
<keyword evidence="4" id="KW-0808">Transferase</keyword>
<gene>
    <name evidence="8" type="ORF">C8P66_1061</name>
</gene>
<comment type="catalytic activity">
    <reaction evidence="1">
        <text>ATP + protein L-histidine = ADP + protein N-phospho-L-histidine.</text>
        <dbReference type="EC" id="2.7.13.3"/>
    </reaction>
</comment>
<evidence type="ECO:0000313" key="9">
    <source>
        <dbReference type="Proteomes" id="UP000249688"/>
    </source>
</evidence>
<dbReference type="SMART" id="SM00388">
    <property type="entry name" value="HisKA"/>
    <property type="match status" value="1"/>
</dbReference>
<evidence type="ECO:0000256" key="6">
    <source>
        <dbReference type="ARBA" id="ARBA00023012"/>
    </source>
</evidence>